<protein>
    <submittedName>
        <fullName evidence="2">DUF4845 domain-containing protein</fullName>
    </submittedName>
</protein>
<reference evidence="2" key="1">
    <citation type="submission" date="2020-07" db="EMBL/GenBank/DDBJ databases">
        <title>Huge and variable diversity of episymbiotic CPR bacteria and DPANN archaea in groundwater ecosystems.</title>
        <authorList>
            <person name="He C.Y."/>
            <person name="Keren R."/>
            <person name="Whittaker M."/>
            <person name="Farag I.F."/>
            <person name="Doudna J."/>
            <person name="Cate J.H.D."/>
            <person name="Banfield J.F."/>
        </authorList>
    </citation>
    <scope>NUCLEOTIDE SEQUENCE</scope>
    <source>
        <strain evidence="2">NC_groundwater_580_Pr5_B-0.1um_64_19</strain>
    </source>
</reference>
<dbReference type="EMBL" id="JACPNR010000009">
    <property type="protein sequence ID" value="MBI2678723.1"/>
    <property type="molecule type" value="Genomic_DNA"/>
</dbReference>
<proteinExistence type="predicted"/>
<comment type="caution">
    <text evidence="2">The sequence shown here is derived from an EMBL/GenBank/DDBJ whole genome shotgun (WGS) entry which is preliminary data.</text>
</comment>
<keyword evidence="1" id="KW-0812">Transmembrane</keyword>
<keyword evidence="1" id="KW-0472">Membrane</keyword>
<name>A0A932A9N0_9BACT</name>
<dbReference type="Pfam" id="PF16137">
    <property type="entry name" value="DUF4845"/>
    <property type="match status" value="1"/>
</dbReference>
<gene>
    <name evidence="2" type="ORF">HYX28_08060</name>
</gene>
<accession>A0A932A9N0</accession>
<dbReference type="InterPro" id="IPR032314">
    <property type="entry name" value="DUF4845"/>
</dbReference>
<organism evidence="2 3">
    <name type="scientific">Candidatus Korobacter versatilis</name>
    <dbReference type="NCBI Taxonomy" id="658062"/>
    <lineage>
        <taxon>Bacteria</taxon>
        <taxon>Pseudomonadati</taxon>
        <taxon>Acidobacteriota</taxon>
        <taxon>Terriglobia</taxon>
        <taxon>Terriglobales</taxon>
        <taxon>Candidatus Korobacteraceae</taxon>
        <taxon>Candidatus Korobacter</taxon>
    </lineage>
</organism>
<sequence>MKQLKSLIGILVVVAAFYVVWKLMPPYYNQLQFQDAVDAETRASSYSPNKTEQDIRDSIMKKARENDIPVTPEQIKVMRFGTDVSVTVDYTVHVDLLVRPIDLNFHVGSKNKAI</sequence>
<dbReference type="Proteomes" id="UP000779809">
    <property type="component" value="Unassembled WGS sequence"/>
</dbReference>
<keyword evidence="1" id="KW-1133">Transmembrane helix</keyword>
<dbReference type="AlphaFoldDB" id="A0A932A9N0"/>
<evidence type="ECO:0000313" key="2">
    <source>
        <dbReference type="EMBL" id="MBI2678723.1"/>
    </source>
</evidence>
<feature type="transmembrane region" description="Helical" evidence="1">
    <location>
        <begin position="7"/>
        <end position="24"/>
    </location>
</feature>
<evidence type="ECO:0000256" key="1">
    <source>
        <dbReference type="SAM" id="Phobius"/>
    </source>
</evidence>
<evidence type="ECO:0000313" key="3">
    <source>
        <dbReference type="Proteomes" id="UP000779809"/>
    </source>
</evidence>